<dbReference type="OrthoDB" id="360653at2759"/>
<dbReference type="GO" id="GO:0030686">
    <property type="term" value="C:90S preribosome"/>
    <property type="evidence" value="ECO:0007669"/>
    <property type="project" value="TreeGrafter"/>
</dbReference>
<comment type="caution">
    <text evidence="3">The sequence shown here is derived from an EMBL/GenBank/DDBJ whole genome shotgun (WGS) entry which is preliminary data.</text>
</comment>
<protein>
    <recommendedName>
        <fullName evidence="2">U3 small nucleolar RNA-associated protein 20 domain-containing protein</fullName>
    </recommendedName>
</protein>
<dbReference type="PANTHER" id="PTHR17695">
    <property type="entry name" value="SMALL SUBUNIT PROCESSOME COMPONENT 20 HOMOLOG"/>
    <property type="match status" value="1"/>
</dbReference>
<feature type="compositionally biased region" description="Acidic residues" evidence="1">
    <location>
        <begin position="42"/>
        <end position="70"/>
    </location>
</feature>
<feature type="compositionally biased region" description="Acidic residues" evidence="1">
    <location>
        <begin position="283"/>
        <end position="303"/>
    </location>
</feature>
<gene>
    <name evidence="3" type="ORF">KIPB_010293</name>
</gene>
<name>A0A9K3D516_9EUKA</name>
<evidence type="ECO:0000313" key="3">
    <source>
        <dbReference type="EMBL" id="GIQ88117.1"/>
    </source>
</evidence>
<dbReference type="Proteomes" id="UP000265618">
    <property type="component" value="Unassembled WGS sequence"/>
</dbReference>
<proteinExistence type="predicted"/>
<feature type="domain" description="U3 small nucleolar RNA-associated protein 20" evidence="2">
    <location>
        <begin position="167"/>
        <end position="286"/>
    </location>
</feature>
<dbReference type="PANTHER" id="PTHR17695:SF11">
    <property type="entry name" value="SMALL SUBUNIT PROCESSOME COMPONENT 20 HOMOLOG"/>
    <property type="match status" value="1"/>
</dbReference>
<evidence type="ECO:0000313" key="4">
    <source>
        <dbReference type="Proteomes" id="UP000265618"/>
    </source>
</evidence>
<evidence type="ECO:0000259" key="2">
    <source>
        <dbReference type="Pfam" id="PF20416"/>
    </source>
</evidence>
<keyword evidence="4" id="KW-1185">Reference proteome</keyword>
<sequence>RLFSLTLRAIRGCPPAEERMLRCLIEVLDCFHFDTTAKASEAEEADADMEGEGEGEDAAEEDSEEEDAEAEAERKKEEEREREREAKQAEEEEEYMGYEIEMANLGGTDKNILKTLNPIQADLYTEILPVLTGFLYPSKKEQSAMAKALSEKSSSRYHYSKMARIQAQHIRLNVAVCIGQTIRQLPPSAAHGLLGNTIIKLAAKLKSKTQEQRDAARIAIVQVTGRFPPEYLGTVVAALRRVLTTKTQRHALVYTVHACAEAVCHGWFSQSLEPTRAPLPEVAETETETAEEDSEVEADGEGETEAVVATEVVRHKTADVSFHSADQMYKDIQTGRRKSEIVGGSLDPVADVLVLLGLDSLFGDRKEQKEVTKMAQASKEVGTQRGYDLLRLCAAGHTFSPMTEIPKGLFDPANAASLGLSQLGAMFPILFPSILQPVLSLLQVANTRELGIVNRCLAEITLGLAKNTTIQPLQLLVLVRFLLSLYLGDGAERERQREAQEAEDKEKARRKLFGTDEEYMVLQADPSLRMREMLHQKQRDEIIQANLELGKATLWCDRWQGKAHAEGVRLEKQSAEDRLVSLHRSGPLVQFAIATCSSHIKDNRQLDLSVDGGLADHIIDIASVAGKYGMSHDSAPVKGASLTLLRLILGLPLPPELYARNAARKGPKLTKKEKREKQRLKAEKEREAREKGFTLTMEEPLVPLTMGDVAQNTLTSGMV</sequence>
<reference evidence="3 4" key="1">
    <citation type="journal article" date="2018" name="PLoS ONE">
        <title>The draft genome of Kipferlia bialata reveals reductive genome evolution in fornicate parasites.</title>
        <authorList>
            <person name="Tanifuji G."/>
            <person name="Takabayashi S."/>
            <person name="Kume K."/>
            <person name="Takagi M."/>
            <person name="Nakayama T."/>
            <person name="Kamikawa R."/>
            <person name="Inagaki Y."/>
            <person name="Hashimoto T."/>
        </authorList>
    </citation>
    <scope>NUCLEOTIDE SEQUENCE [LARGE SCALE GENOMIC DNA]</scope>
    <source>
        <strain evidence="3">NY0173</strain>
    </source>
</reference>
<organism evidence="3 4">
    <name type="scientific">Kipferlia bialata</name>
    <dbReference type="NCBI Taxonomy" id="797122"/>
    <lineage>
        <taxon>Eukaryota</taxon>
        <taxon>Metamonada</taxon>
        <taxon>Carpediemonas-like organisms</taxon>
        <taxon>Kipferlia</taxon>
    </lineage>
</organism>
<dbReference type="Pfam" id="PF20416">
    <property type="entry name" value="UTP20"/>
    <property type="match status" value="2"/>
</dbReference>
<feature type="region of interest" description="Disordered" evidence="1">
    <location>
        <begin position="41"/>
        <end position="94"/>
    </location>
</feature>
<dbReference type="EMBL" id="BDIP01003783">
    <property type="protein sequence ID" value="GIQ88117.1"/>
    <property type="molecule type" value="Genomic_DNA"/>
</dbReference>
<dbReference type="AlphaFoldDB" id="A0A9K3D516"/>
<dbReference type="InterPro" id="IPR052575">
    <property type="entry name" value="SSU_processome_comp_20"/>
</dbReference>
<accession>A0A9K3D516</accession>
<dbReference type="InterPro" id="IPR046523">
    <property type="entry name" value="UTP20_dom"/>
</dbReference>
<feature type="region of interest" description="Disordered" evidence="1">
    <location>
        <begin position="275"/>
        <end position="303"/>
    </location>
</feature>
<dbReference type="GO" id="GO:0032040">
    <property type="term" value="C:small-subunit processome"/>
    <property type="evidence" value="ECO:0007669"/>
    <property type="project" value="TreeGrafter"/>
</dbReference>
<feature type="compositionally biased region" description="Basic and acidic residues" evidence="1">
    <location>
        <begin position="71"/>
        <end position="89"/>
    </location>
</feature>
<feature type="region of interest" description="Disordered" evidence="1">
    <location>
        <begin position="662"/>
        <end position="689"/>
    </location>
</feature>
<feature type="non-terminal residue" evidence="3">
    <location>
        <position position="1"/>
    </location>
</feature>
<feature type="compositionally biased region" description="Basic residues" evidence="1">
    <location>
        <begin position="662"/>
        <end position="672"/>
    </location>
</feature>
<feature type="compositionally biased region" description="Basic and acidic residues" evidence="1">
    <location>
        <begin position="673"/>
        <end position="689"/>
    </location>
</feature>
<evidence type="ECO:0000256" key="1">
    <source>
        <dbReference type="SAM" id="MobiDB-lite"/>
    </source>
</evidence>
<feature type="domain" description="U3 small nucleolar RNA-associated protein 20" evidence="2">
    <location>
        <begin position="339"/>
        <end position="480"/>
    </location>
</feature>